<sequence length="153" mass="17457">MMKWFASADEYIEKRMTQFFSEAGILIAVLLLMDVVIRGAVLRRDLSEYIVSAAVLGIYIVYVLFRYLLSGMEYTDIDNDGTYRKKRKQVLYGSIVWAAVVLFADIIFTGLPSGAREWGSLILFGLLVVLFCYLISLVSLNKSFKRNKDLLDD</sequence>
<dbReference type="Proteomes" id="UP000196877">
    <property type="component" value="Chromosome"/>
</dbReference>
<dbReference type="InterPro" id="IPR046664">
    <property type="entry name" value="DUF6773"/>
</dbReference>
<feature type="transmembrane region" description="Helical" evidence="1">
    <location>
        <begin position="49"/>
        <end position="69"/>
    </location>
</feature>
<reference evidence="2 3" key="1">
    <citation type="submission" date="2017-06" db="EMBL/GenBank/DDBJ databases">
        <title>Genome sequence of Bacillus sonorensis strain SRCM101395.</title>
        <authorList>
            <person name="Cho S.H."/>
        </authorList>
    </citation>
    <scope>NUCLEOTIDE SEQUENCE [LARGE SCALE GENOMIC DNA]</scope>
    <source>
        <strain evidence="2 3">SRCM101395</strain>
    </source>
</reference>
<keyword evidence="1" id="KW-0472">Membrane</keyword>
<gene>
    <name evidence="2" type="ORF">S101395_03834</name>
</gene>
<accession>A0ABM6LLS7</accession>
<feature type="transmembrane region" description="Helical" evidence="1">
    <location>
        <begin position="118"/>
        <end position="140"/>
    </location>
</feature>
<evidence type="ECO:0000313" key="2">
    <source>
        <dbReference type="EMBL" id="ASB90340.1"/>
    </source>
</evidence>
<evidence type="ECO:0008006" key="4">
    <source>
        <dbReference type="Google" id="ProtNLM"/>
    </source>
</evidence>
<dbReference type="RefSeq" id="WP_006636605.1">
    <property type="nucleotide sequence ID" value="NZ_BORD01000002.1"/>
</dbReference>
<protein>
    <recommendedName>
        <fullName evidence="4">Integral membrane protein</fullName>
    </recommendedName>
</protein>
<dbReference type="EMBL" id="CP021920">
    <property type="protein sequence ID" value="ASB90340.1"/>
    <property type="molecule type" value="Genomic_DNA"/>
</dbReference>
<feature type="transmembrane region" description="Helical" evidence="1">
    <location>
        <begin position="90"/>
        <end position="112"/>
    </location>
</feature>
<name>A0ABM6LLS7_9BACI</name>
<keyword evidence="1" id="KW-0812">Transmembrane</keyword>
<organism evidence="2 3">
    <name type="scientific">Bacillus sonorensis</name>
    <dbReference type="NCBI Taxonomy" id="119858"/>
    <lineage>
        <taxon>Bacteria</taxon>
        <taxon>Bacillati</taxon>
        <taxon>Bacillota</taxon>
        <taxon>Bacilli</taxon>
        <taxon>Bacillales</taxon>
        <taxon>Bacillaceae</taxon>
        <taxon>Bacillus</taxon>
    </lineage>
</organism>
<dbReference type="Pfam" id="PF20563">
    <property type="entry name" value="DUF6773"/>
    <property type="match status" value="1"/>
</dbReference>
<dbReference type="GeneID" id="92852214"/>
<evidence type="ECO:0000256" key="1">
    <source>
        <dbReference type="SAM" id="Phobius"/>
    </source>
</evidence>
<proteinExistence type="predicted"/>
<evidence type="ECO:0000313" key="3">
    <source>
        <dbReference type="Proteomes" id="UP000196877"/>
    </source>
</evidence>
<feature type="transmembrane region" description="Helical" evidence="1">
    <location>
        <begin position="20"/>
        <end position="37"/>
    </location>
</feature>
<keyword evidence="1" id="KW-1133">Transmembrane helix</keyword>
<keyword evidence="3" id="KW-1185">Reference proteome</keyword>